<reference evidence="2 3" key="1">
    <citation type="submission" date="2018-12" db="EMBL/GenBank/DDBJ databases">
        <authorList>
            <person name="Yu L."/>
        </authorList>
    </citation>
    <scope>NUCLEOTIDE SEQUENCE [LARGE SCALE GENOMIC DNA]</scope>
    <source>
        <strain evidence="2 3">HAW-EB5</strain>
    </source>
</reference>
<feature type="transmembrane region" description="Helical" evidence="1">
    <location>
        <begin position="363"/>
        <end position="383"/>
    </location>
</feature>
<feature type="transmembrane region" description="Helical" evidence="1">
    <location>
        <begin position="854"/>
        <end position="873"/>
    </location>
</feature>
<dbReference type="Gene3D" id="3.30.70.1430">
    <property type="entry name" value="Multidrug efflux transporter AcrB pore domain"/>
    <property type="match status" value="2"/>
</dbReference>
<evidence type="ECO:0000313" key="2">
    <source>
        <dbReference type="EMBL" id="RTR27649.1"/>
    </source>
</evidence>
<dbReference type="SUPFAM" id="SSF82693">
    <property type="entry name" value="Multidrug efflux transporter AcrB pore domain, PN1, PN2, PC1 and PC2 subdomains"/>
    <property type="match status" value="2"/>
</dbReference>
<dbReference type="RefSeq" id="WP_126507735.1">
    <property type="nucleotide sequence ID" value="NZ_RXNV01000015.1"/>
</dbReference>
<gene>
    <name evidence="2" type="ORF">EKG39_19765</name>
</gene>
<dbReference type="Gene3D" id="3.30.2090.10">
    <property type="entry name" value="Multidrug efflux transporter AcrB TolC docking domain, DN and DC subdomains"/>
    <property type="match status" value="2"/>
</dbReference>
<name>A0A3S0KCF7_9GAMM</name>
<feature type="transmembrane region" description="Helical" evidence="1">
    <location>
        <begin position="466"/>
        <end position="493"/>
    </location>
</feature>
<proteinExistence type="predicted"/>
<dbReference type="Pfam" id="PF00873">
    <property type="entry name" value="ACR_tran"/>
    <property type="match status" value="1"/>
</dbReference>
<feature type="transmembrane region" description="Helical" evidence="1">
    <location>
        <begin position="959"/>
        <end position="980"/>
    </location>
</feature>
<comment type="caution">
    <text evidence="2">The sequence shown here is derived from an EMBL/GenBank/DDBJ whole genome shotgun (WGS) entry which is preliminary data.</text>
</comment>
<dbReference type="SUPFAM" id="SSF82866">
    <property type="entry name" value="Multidrug efflux transporter AcrB transmembrane domain"/>
    <property type="match status" value="2"/>
</dbReference>
<protein>
    <submittedName>
        <fullName evidence="2">Efflux RND transporter permease subunit</fullName>
    </submittedName>
</protein>
<dbReference type="PANTHER" id="PTHR32063:SF0">
    <property type="entry name" value="SWARMING MOTILITY PROTEIN SWRC"/>
    <property type="match status" value="1"/>
</dbReference>
<dbReference type="InterPro" id="IPR001036">
    <property type="entry name" value="Acrflvin-R"/>
</dbReference>
<dbReference type="Proteomes" id="UP000282060">
    <property type="component" value="Unassembled WGS sequence"/>
</dbReference>
<organism evidence="2 3">
    <name type="scientific">Shewanella atlantica</name>
    <dbReference type="NCBI Taxonomy" id="271099"/>
    <lineage>
        <taxon>Bacteria</taxon>
        <taxon>Pseudomonadati</taxon>
        <taxon>Pseudomonadota</taxon>
        <taxon>Gammaproteobacteria</taxon>
        <taxon>Alteromonadales</taxon>
        <taxon>Shewanellaceae</taxon>
        <taxon>Shewanella</taxon>
    </lineage>
</organism>
<keyword evidence="1" id="KW-0472">Membrane</keyword>
<dbReference type="PANTHER" id="PTHR32063">
    <property type="match status" value="1"/>
</dbReference>
<evidence type="ECO:0000313" key="3">
    <source>
        <dbReference type="Proteomes" id="UP000282060"/>
    </source>
</evidence>
<dbReference type="InterPro" id="IPR027463">
    <property type="entry name" value="AcrB_DN_DC_subdom"/>
</dbReference>
<accession>A0A3S0KCF7</accession>
<dbReference type="PRINTS" id="PR00702">
    <property type="entry name" value="ACRIFLAVINRP"/>
</dbReference>
<dbReference type="Gene3D" id="3.30.70.1440">
    <property type="entry name" value="Multidrug efflux transporter AcrB pore domain"/>
    <property type="match status" value="1"/>
</dbReference>
<keyword evidence="3" id="KW-1185">Reference proteome</keyword>
<keyword evidence="1" id="KW-0812">Transmembrane</keyword>
<dbReference type="SUPFAM" id="SSF82714">
    <property type="entry name" value="Multidrug efflux transporter AcrB TolC docking domain, DN and DC subdomains"/>
    <property type="match status" value="2"/>
</dbReference>
<feature type="transmembrane region" description="Helical" evidence="1">
    <location>
        <begin position="389"/>
        <end position="413"/>
    </location>
</feature>
<feature type="transmembrane region" description="Helical" evidence="1">
    <location>
        <begin position="333"/>
        <end position="356"/>
    </location>
</feature>
<dbReference type="GO" id="GO:0042910">
    <property type="term" value="F:xenobiotic transmembrane transporter activity"/>
    <property type="evidence" value="ECO:0007669"/>
    <property type="project" value="TreeGrafter"/>
</dbReference>
<feature type="transmembrane region" description="Helical" evidence="1">
    <location>
        <begin position="986"/>
        <end position="1010"/>
    </location>
</feature>
<dbReference type="AlphaFoldDB" id="A0A3S0KCF7"/>
<feature type="transmembrane region" description="Helical" evidence="1">
    <location>
        <begin position="880"/>
        <end position="904"/>
    </location>
</feature>
<dbReference type="Gene3D" id="3.30.70.1320">
    <property type="entry name" value="Multidrug efflux transporter AcrB pore domain like"/>
    <property type="match status" value="1"/>
</dbReference>
<feature type="transmembrane region" description="Helical" evidence="1">
    <location>
        <begin position="526"/>
        <end position="545"/>
    </location>
</feature>
<dbReference type="Gene3D" id="1.20.1640.10">
    <property type="entry name" value="Multidrug efflux transporter AcrB transmembrane domain"/>
    <property type="match status" value="2"/>
</dbReference>
<feature type="transmembrane region" description="Helical" evidence="1">
    <location>
        <begin position="910"/>
        <end position="931"/>
    </location>
</feature>
<evidence type="ECO:0000256" key="1">
    <source>
        <dbReference type="SAM" id="Phobius"/>
    </source>
</evidence>
<feature type="transmembrane region" description="Helical" evidence="1">
    <location>
        <begin position="434"/>
        <end position="454"/>
    </location>
</feature>
<keyword evidence="1" id="KW-1133">Transmembrane helix</keyword>
<dbReference type="GO" id="GO:0005886">
    <property type="term" value="C:plasma membrane"/>
    <property type="evidence" value="ECO:0007669"/>
    <property type="project" value="TreeGrafter"/>
</dbReference>
<dbReference type="OrthoDB" id="9757904at2"/>
<dbReference type="EMBL" id="RXNV01000015">
    <property type="protein sequence ID" value="RTR27649.1"/>
    <property type="molecule type" value="Genomic_DNA"/>
</dbReference>
<sequence>MNLTRISTHNPAGTLVTLLLIAIFGALAIAKLPIQLLPDIQRPQISVFNNWRSAAPQEMESNIIEPQENVLRQVPGVVEMTSNISQGFGRVSLTFEVGSNMQEAMINVINALNQTPPRPLDANEPFINVGGGGGAPNLASLLIRMAPDNPDTDFAKYQKLIDDVVEPRLRQITGVGSVQLQSRRPKELHIQFDPYRAAALGITLEQLRNTLSRAADISGGTANVGRRQYMVRFIGQYTPENLGNLIVTYNDGRPVYINELADVAVSSAEVQGFTKRNGYPAYYMTIEGTFDANTVTVLNGVNRAIDELNAGDLKEAGLVMDLSFDASIHIKRAILLVKGNLAIGVLLALVILFAFLRSFRATLMIASTIPVALLIAFFSLEAMGRTLNVISLAGLAFAVGLVLDAAIIVQENIVRLLQRGRGLRKAIEEGTGQVKGALMASTATTVAIFVPILFMPGVEGQLFSDLALTLSVAVVSSFISAITLIPVFSLLWLKLPEKKASQVDRPNLWSRLTGLIRTLTGNKKRAAIWCVLLIIGSGFMTFALMPRPDFLPQARSDGIFAFFSLPPGSNVQTLEKEVGDVIIERLKPYYDKEKSPYIKGYNFSMYAAFNVLFIYPEDPSQADEMIKLLNDEILIGLPDTQAFTNRGSLLQFGFNGGRAINIDLQGPDMEALMTSAGKGMKLITDALPGAVVRPLPGLSMAQPELQLIPNERRLAQAGVDRTQIANAIRAYTSGLFVGEYFDGNERMDILLKGPKWQVPEQLSATPVYTQAAGIQTIGELAKIKRTVGPTQLQRVNGKRSVSLLIFPPADMSLDEALETINEKAIPSLKASLPANSSLKFRGSADKLDQTIKDMGANFLLAVIILFLLMSAMFKSAKDSLLVLLSMPLAICGGVLSLRLLNLFSFQSLDLLTMIGFIILLGLVVNNAILLVDQTRQGTRDGLNIDDAIYQAVATRARPVYMSTLTSIFGMLPLMLVPGVGSEIYRGLAAVIVGGMTFSALFTLILMPSLLRLTHLLARNTQTTHSPLTHSNATESGAK</sequence>